<dbReference type="KEGG" id="ela:UCREL1_111"/>
<evidence type="ECO:0000256" key="1">
    <source>
        <dbReference type="ARBA" id="ARBA00004141"/>
    </source>
</evidence>
<feature type="transmembrane region" description="Helical" evidence="7">
    <location>
        <begin position="510"/>
        <end position="530"/>
    </location>
</feature>
<feature type="transmembrane region" description="Helical" evidence="7">
    <location>
        <begin position="487"/>
        <end position="504"/>
    </location>
</feature>
<gene>
    <name evidence="10" type="ORF">UCREL1_111</name>
</gene>
<feature type="region of interest" description="Disordered" evidence="6">
    <location>
        <begin position="131"/>
        <end position="174"/>
    </location>
</feature>
<dbReference type="AlphaFoldDB" id="M7U1L5"/>
<feature type="compositionally biased region" description="Basic residues" evidence="6">
    <location>
        <begin position="158"/>
        <end position="168"/>
    </location>
</feature>
<feature type="transmembrane region" description="Helical" evidence="7">
    <location>
        <begin position="463"/>
        <end position="480"/>
    </location>
</feature>
<keyword evidence="11" id="KW-1185">Reference proteome</keyword>
<evidence type="ECO:0000313" key="11">
    <source>
        <dbReference type="Proteomes" id="UP000012174"/>
    </source>
</evidence>
<evidence type="ECO:0000259" key="9">
    <source>
        <dbReference type="Pfam" id="PF12821"/>
    </source>
</evidence>
<dbReference type="EMBL" id="KB705371">
    <property type="protein sequence ID" value="EMR72835.1"/>
    <property type="molecule type" value="Genomic_DNA"/>
</dbReference>
<accession>M7U1L5</accession>
<evidence type="ECO:0000259" key="8">
    <source>
        <dbReference type="Pfam" id="PF06738"/>
    </source>
</evidence>
<dbReference type="GO" id="GO:0022857">
    <property type="term" value="F:transmembrane transporter activity"/>
    <property type="evidence" value="ECO:0007669"/>
    <property type="project" value="InterPro"/>
</dbReference>
<proteinExistence type="inferred from homology"/>
<feature type="transmembrane region" description="Helical" evidence="7">
    <location>
        <begin position="594"/>
        <end position="621"/>
    </location>
</feature>
<evidence type="ECO:0000256" key="2">
    <source>
        <dbReference type="ARBA" id="ARBA00022692"/>
    </source>
</evidence>
<dbReference type="HOGENOM" id="CLU_007078_2_1_1"/>
<dbReference type="OMA" id="QHFIFVP"/>
<dbReference type="GO" id="GO:0016020">
    <property type="term" value="C:membrane"/>
    <property type="evidence" value="ECO:0007669"/>
    <property type="project" value="UniProtKB-SubCell"/>
</dbReference>
<evidence type="ECO:0000256" key="6">
    <source>
        <dbReference type="SAM" id="MobiDB-lite"/>
    </source>
</evidence>
<comment type="similarity">
    <text evidence="5">Belongs to the ThrE exporter (TC 2.A.79) family.</text>
</comment>
<keyword evidence="2 7" id="KW-0812">Transmembrane</keyword>
<dbReference type="Pfam" id="PF06738">
    <property type="entry name" value="ThrE"/>
    <property type="match status" value="1"/>
</dbReference>
<dbReference type="OrthoDB" id="413008at2759"/>
<feature type="region of interest" description="Disordered" evidence="6">
    <location>
        <begin position="72"/>
        <end position="108"/>
    </location>
</feature>
<evidence type="ECO:0000256" key="7">
    <source>
        <dbReference type="SAM" id="Phobius"/>
    </source>
</evidence>
<feature type="transmembrane region" description="Helical" evidence="7">
    <location>
        <begin position="537"/>
        <end position="561"/>
    </location>
</feature>
<feature type="compositionally biased region" description="Polar residues" evidence="6">
    <location>
        <begin position="138"/>
        <end position="152"/>
    </location>
</feature>
<organism evidence="10 11">
    <name type="scientific">Eutypa lata (strain UCR-EL1)</name>
    <name type="common">Grapevine dieback disease fungus</name>
    <name type="synonym">Eutypa armeniacae</name>
    <dbReference type="NCBI Taxonomy" id="1287681"/>
    <lineage>
        <taxon>Eukaryota</taxon>
        <taxon>Fungi</taxon>
        <taxon>Dikarya</taxon>
        <taxon>Ascomycota</taxon>
        <taxon>Pezizomycotina</taxon>
        <taxon>Sordariomycetes</taxon>
        <taxon>Xylariomycetidae</taxon>
        <taxon>Xylariales</taxon>
        <taxon>Diatrypaceae</taxon>
        <taxon>Eutypa</taxon>
    </lineage>
</organism>
<evidence type="ECO:0000256" key="4">
    <source>
        <dbReference type="ARBA" id="ARBA00023136"/>
    </source>
</evidence>
<dbReference type="Proteomes" id="UP000012174">
    <property type="component" value="Unassembled WGS sequence"/>
</dbReference>
<keyword evidence="3 7" id="KW-1133">Transmembrane helix</keyword>
<dbReference type="InterPro" id="IPR051361">
    <property type="entry name" value="ThrE/Ser_Exporter"/>
</dbReference>
<feature type="transmembrane region" description="Helical" evidence="7">
    <location>
        <begin position="422"/>
        <end position="443"/>
    </location>
</feature>
<dbReference type="PANTHER" id="PTHR31082:SF4">
    <property type="entry name" value="PHEROMONE-REGULATED MEMBRANE PROTEIN 10"/>
    <property type="match status" value="1"/>
</dbReference>
<feature type="region of interest" description="Disordered" evidence="6">
    <location>
        <begin position="1"/>
        <end position="20"/>
    </location>
</feature>
<dbReference type="PANTHER" id="PTHR31082">
    <property type="entry name" value="PHEROMONE-REGULATED MEMBRANE PROTEIN 10"/>
    <property type="match status" value="1"/>
</dbReference>
<comment type="subcellular location">
    <subcellularLocation>
        <location evidence="1">Membrane</location>
        <topology evidence="1">Multi-pass membrane protein</topology>
    </subcellularLocation>
</comment>
<keyword evidence="4 7" id="KW-0472">Membrane</keyword>
<reference evidence="11" key="1">
    <citation type="journal article" date="2013" name="Genome Announc.">
        <title>Draft genome sequence of the grapevine dieback fungus Eutypa lata UCR-EL1.</title>
        <authorList>
            <person name="Blanco-Ulate B."/>
            <person name="Rolshausen P.E."/>
            <person name="Cantu D."/>
        </authorList>
    </citation>
    <scope>NUCLEOTIDE SEQUENCE [LARGE SCALE GENOMIC DNA]</scope>
    <source>
        <strain evidence="11">UCR-EL1</strain>
    </source>
</reference>
<dbReference type="eggNOG" id="ENOG502QPMM">
    <property type="taxonomic scope" value="Eukaryota"/>
</dbReference>
<evidence type="ECO:0000313" key="10">
    <source>
        <dbReference type="EMBL" id="EMR72835.1"/>
    </source>
</evidence>
<feature type="compositionally biased region" description="Polar residues" evidence="6">
    <location>
        <begin position="90"/>
        <end position="102"/>
    </location>
</feature>
<feature type="domain" description="Threonine/Serine exporter ThrE" evidence="9">
    <location>
        <begin position="466"/>
        <end position="619"/>
    </location>
</feature>
<dbReference type="InterPro" id="IPR010619">
    <property type="entry name" value="ThrE-like_N"/>
</dbReference>
<dbReference type="InterPro" id="IPR024528">
    <property type="entry name" value="ThrE_2"/>
</dbReference>
<feature type="transmembrane region" description="Helical" evidence="7">
    <location>
        <begin position="388"/>
        <end position="410"/>
    </location>
</feature>
<feature type="domain" description="Threonine/serine exporter-like N-terminal" evidence="8">
    <location>
        <begin position="199"/>
        <end position="442"/>
    </location>
</feature>
<evidence type="ECO:0000256" key="5">
    <source>
        <dbReference type="ARBA" id="ARBA00034125"/>
    </source>
</evidence>
<name>M7U1L5_EUTLA</name>
<evidence type="ECO:0000256" key="3">
    <source>
        <dbReference type="ARBA" id="ARBA00022989"/>
    </source>
</evidence>
<dbReference type="Pfam" id="PF12821">
    <property type="entry name" value="ThrE_2"/>
    <property type="match status" value="1"/>
</dbReference>
<protein>
    <submittedName>
        <fullName evidence="10">Putative duf1212 domain membrane protein prm10 protein</fullName>
    </submittedName>
</protein>
<feature type="transmembrane region" description="Helical" evidence="7">
    <location>
        <begin position="331"/>
        <end position="351"/>
    </location>
</feature>
<sequence>MGFGEHPLDGQENGEKPTFEEQRAVKKVAYDLVRTHTQRGRHITHAPHLPTVDPGNHYRGGVLSHLLKLYKTSESSTSTPTDRRKADISGFSTPISSGTATPTRKKWYDQNKSQDTLANLVEASARLGAFAGTPGTPGVQSSVVSTAESTSPPEKVGRPKRPKHRRSPSSKLMSFGRPRMEDEIRITVHIAETLSRQKYIIKLCRALMLYGAPTHRLEEYLQMTARMLEIDSQFLYLPGCMIISFDDRSTHTAEVKIVRTAQGLELGKLKDVHEIYKEVLHDVTGVDEAMNRLSKVMDSGDKYNKWLRVLGFGFAAATVAPFGFDGRIIDMPMCFILGCIVGYLQLVAAPASPIYNNVFEVGATIITSFIARGLGSIGGENPLFCFSAMAQSSIALILPGWFVLCAALELQSKAIVPGSIRMVYAIIYSLFLGFGITVGTVLYGLVDPNATMATTCVNPIPSYYRFFFVPLFTVCLAFVNQAKWKQMPVQIIIAFAGYVVNFFTNRRISAVPQIANTLGALAIGILANLYSRVRHGVAAAALLPAIFVQVPSGLAATGSLLSGLEAANKVSNSTKAINGTSTVAVDASSDLNSMVFSVAGTMIQIAIGITVGLFLSALIIYPLGKRRSGLFTL</sequence>